<dbReference type="InterPro" id="IPR015940">
    <property type="entry name" value="UBA"/>
</dbReference>
<dbReference type="InterPro" id="IPR057380">
    <property type="entry name" value="UBA_SIK1/2/3"/>
</dbReference>
<evidence type="ECO:0000256" key="3">
    <source>
        <dbReference type="ARBA" id="ARBA00022723"/>
    </source>
</evidence>
<dbReference type="Pfam" id="PF23312">
    <property type="entry name" value="UBA_SIK3"/>
    <property type="match status" value="1"/>
</dbReference>
<evidence type="ECO:0008006" key="13">
    <source>
        <dbReference type="Google" id="ProtNLM"/>
    </source>
</evidence>
<evidence type="ECO:0000259" key="10">
    <source>
        <dbReference type="PROSITE" id="PS50030"/>
    </source>
</evidence>
<evidence type="ECO:0000256" key="8">
    <source>
        <dbReference type="SAM" id="MobiDB-lite"/>
    </source>
</evidence>
<evidence type="ECO:0000313" key="12">
    <source>
        <dbReference type="Proteomes" id="UP001652700"/>
    </source>
</evidence>
<evidence type="ECO:0000313" key="11">
    <source>
        <dbReference type="EnsemblMetazoa" id="XP_028140630.2"/>
    </source>
</evidence>
<keyword evidence="5 7" id="KW-0067">ATP-binding</keyword>
<organism evidence="11 12">
    <name type="scientific">Diabrotica virgifera virgifera</name>
    <name type="common">western corn rootworm</name>
    <dbReference type="NCBI Taxonomy" id="50390"/>
    <lineage>
        <taxon>Eukaryota</taxon>
        <taxon>Metazoa</taxon>
        <taxon>Ecdysozoa</taxon>
        <taxon>Arthropoda</taxon>
        <taxon>Hexapoda</taxon>
        <taxon>Insecta</taxon>
        <taxon>Pterygota</taxon>
        <taxon>Neoptera</taxon>
        <taxon>Endopterygota</taxon>
        <taxon>Coleoptera</taxon>
        <taxon>Polyphaga</taxon>
        <taxon>Cucujiformia</taxon>
        <taxon>Chrysomeloidea</taxon>
        <taxon>Chrysomelidae</taxon>
        <taxon>Galerucinae</taxon>
        <taxon>Diabroticina</taxon>
        <taxon>Diabroticites</taxon>
        <taxon>Diabrotica</taxon>
    </lineage>
</organism>
<feature type="binding site" evidence="7">
    <location>
        <position position="46"/>
    </location>
    <ligand>
        <name>ATP</name>
        <dbReference type="ChEBI" id="CHEBI:30616"/>
    </ligand>
</feature>
<dbReference type="InterPro" id="IPR017441">
    <property type="entry name" value="Protein_kinase_ATP_BS"/>
</dbReference>
<dbReference type="PROSITE" id="PS00108">
    <property type="entry name" value="PROTEIN_KINASE_ST"/>
    <property type="match status" value="1"/>
</dbReference>
<dbReference type="GeneID" id="114334728"/>
<feature type="region of interest" description="Disordered" evidence="8">
    <location>
        <begin position="374"/>
        <end position="394"/>
    </location>
</feature>
<dbReference type="EnsemblMetazoa" id="XM_028284829.2">
    <property type="protein sequence ID" value="XP_028140630.2"/>
    <property type="gene ID" value="LOC114334728"/>
</dbReference>
<keyword evidence="4 7" id="KW-0547">Nucleotide-binding</keyword>
<keyword evidence="12" id="KW-1185">Reference proteome</keyword>
<feature type="region of interest" description="Disordered" evidence="8">
    <location>
        <begin position="687"/>
        <end position="710"/>
    </location>
</feature>
<dbReference type="InterPro" id="IPR000719">
    <property type="entry name" value="Prot_kinase_dom"/>
</dbReference>
<evidence type="ECO:0000256" key="4">
    <source>
        <dbReference type="ARBA" id="ARBA00022741"/>
    </source>
</evidence>
<reference evidence="11" key="1">
    <citation type="submission" date="2025-05" db="UniProtKB">
        <authorList>
            <consortium name="EnsemblMetazoa"/>
        </authorList>
    </citation>
    <scope>IDENTIFICATION</scope>
</reference>
<dbReference type="Gene3D" id="1.10.510.10">
    <property type="entry name" value="Transferase(Phosphotransferase) domain 1"/>
    <property type="match status" value="1"/>
</dbReference>
<dbReference type="RefSeq" id="XP_028140630.2">
    <property type="nucleotide sequence ID" value="XM_028284829.2"/>
</dbReference>
<dbReference type="CDD" id="cd14071">
    <property type="entry name" value="STKc_SIK"/>
    <property type="match status" value="1"/>
</dbReference>
<dbReference type="SUPFAM" id="SSF56112">
    <property type="entry name" value="Protein kinase-like (PK-like)"/>
    <property type="match status" value="1"/>
</dbReference>
<keyword evidence="6" id="KW-0460">Magnesium</keyword>
<sequence>MGERERIGKNTIRVGFYDIERTIGKGNFAVVKLAKHRITKTEVAIKIIDKSQLDASNLQKVYREVDIMKRLDHPHIIKLYQVMETKNMIYLVSEYASQGEIFDYIARYGRMTEDQSRNKFWQILSAVEYCHNRNIVHRDLKAENLLLDSNNNIKIADFGFSNYYTIGGQLSTWCGSPPYAAPEVFEGKKYVGPEIDIWSLGVVLYVLVCGALPFDGCSLQALRDRVLSGRFRIPYFMSSDCESLIRKMLVLEPNKRYSIQQIKKHRWMQMGVPPILPPTISFSNSQPNEQILRLMQSLGIDGSKTRESIRLGSYDHHAAIYYLLLDKLRSQLVGGDNQTGAREAQRRRPSNVAEQAMRKICRASTTEDCRRLLQNSTGTPTASNSKICTKSNRSCDSPPTHGIDAAKLLAATNSEDALKILNQASSKTTFSMCSEATKLMSTLQMSAIPSPSVDNSVFKEYSHQGHALPYLQTGSCLPSFDIPETRGSIGRFSSNYKSAEIQTQYSSSTDEGVETDLEDHPPRLSYTSSNSSSGVMTNFNASKSLSQNLSCDSNFESLEYPLSESSELASSLPSCTSMEKKPEPVLSSASVLSTHYSLTSRPVFHKHNPLSHMSSFKTTRGITRSPVDFREGRRASDGLVAQQVADTSRVVAFNSQKFTEKRKAKGVLDMHLVQRENQRLQPQYPVPVRETPEDVSPRQNQYLQPRPNKRISLPDNFNYTNPGVESVQLQTAMQHRLLQQKRQILQKQCALSHQSTPVTSLETTHSLSRRQMLRQASYKIAQQQPVLPPLPLSESESKDLLAFQALVEGAGESWNVPNNCQLSEPVSLPTPSWQATSATWNQGPQFPANHSTVWPPLLPLRESPILELTEQMESM</sequence>
<feature type="region of interest" description="Disordered" evidence="8">
    <location>
        <begin position="503"/>
        <end position="532"/>
    </location>
</feature>
<dbReference type="PANTHER" id="PTHR24346">
    <property type="entry name" value="MAP/MICROTUBULE AFFINITY-REGULATING KINASE"/>
    <property type="match status" value="1"/>
</dbReference>
<dbReference type="Proteomes" id="UP001652700">
    <property type="component" value="Unplaced"/>
</dbReference>
<evidence type="ECO:0000256" key="7">
    <source>
        <dbReference type="PROSITE-ProRule" id="PRU10141"/>
    </source>
</evidence>
<dbReference type="PROSITE" id="PS50030">
    <property type="entry name" value="UBA"/>
    <property type="match status" value="1"/>
</dbReference>
<dbReference type="InterPro" id="IPR011009">
    <property type="entry name" value="Kinase-like_dom_sf"/>
</dbReference>
<dbReference type="CDD" id="cd14338">
    <property type="entry name" value="UBA_SIK"/>
    <property type="match status" value="1"/>
</dbReference>
<dbReference type="InterPro" id="IPR034672">
    <property type="entry name" value="SIK"/>
</dbReference>
<evidence type="ECO:0000256" key="1">
    <source>
        <dbReference type="ARBA" id="ARBA00001946"/>
    </source>
</evidence>
<dbReference type="PANTHER" id="PTHR24346:SF74">
    <property type="entry name" value="PROTEIN KINASE DOMAIN-CONTAINING PROTEIN"/>
    <property type="match status" value="1"/>
</dbReference>
<feature type="domain" description="Protein kinase" evidence="9">
    <location>
        <begin position="17"/>
        <end position="268"/>
    </location>
</feature>
<dbReference type="InterPro" id="IPR008271">
    <property type="entry name" value="Ser/Thr_kinase_AS"/>
</dbReference>
<feature type="domain" description="UBA" evidence="10">
    <location>
        <begin position="286"/>
        <end position="326"/>
    </location>
</feature>
<dbReference type="PROSITE" id="PS50011">
    <property type="entry name" value="PROTEIN_KINASE_DOM"/>
    <property type="match status" value="1"/>
</dbReference>
<evidence type="ECO:0000256" key="6">
    <source>
        <dbReference type="ARBA" id="ARBA00022842"/>
    </source>
</evidence>
<evidence type="ECO:0000259" key="9">
    <source>
        <dbReference type="PROSITE" id="PS50011"/>
    </source>
</evidence>
<protein>
    <recommendedName>
        <fullName evidence="13">Serine/threonine-protein kinase SIK2-like</fullName>
    </recommendedName>
</protein>
<keyword evidence="3" id="KW-0479">Metal-binding</keyword>
<evidence type="ECO:0000256" key="2">
    <source>
        <dbReference type="ARBA" id="ARBA00022553"/>
    </source>
</evidence>
<dbReference type="SMART" id="SM00220">
    <property type="entry name" value="S_TKc"/>
    <property type="match status" value="1"/>
</dbReference>
<dbReference type="PROSITE" id="PS00107">
    <property type="entry name" value="PROTEIN_KINASE_ATP"/>
    <property type="match status" value="1"/>
</dbReference>
<comment type="cofactor">
    <cofactor evidence="1">
        <name>Mg(2+)</name>
        <dbReference type="ChEBI" id="CHEBI:18420"/>
    </cofactor>
</comment>
<proteinExistence type="predicted"/>
<keyword evidence="2" id="KW-0597">Phosphoprotein</keyword>
<evidence type="ECO:0000256" key="5">
    <source>
        <dbReference type="ARBA" id="ARBA00022840"/>
    </source>
</evidence>
<accession>A0ABM5ISI3</accession>
<dbReference type="Pfam" id="PF00069">
    <property type="entry name" value="Pkinase"/>
    <property type="match status" value="1"/>
</dbReference>
<name>A0ABM5ISI3_DIAVI</name>